<dbReference type="PANTHER" id="PTHR33387:SF3">
    <property type="entry name" value="DUF985 DOMAIN-CONTAINING PROTEIN"/>
    <property type="match status" value="1"/>
</dbReference>
<dbReference type="OrthoDB" id="9798288at2"/>
<dbReference type="Proteomes" id="UP000317429">
    <property type="component" value="Chromosome"/>
</dbReference>
<feature type="domain" description="DUF985" evidence="2">
    <location>
        <begin position="36"/>
        <end position="171"/>
    </location>
</feature>
<accession>A0A518DH89</accession>
<dbReference type="PANTHER" id="PTHR33387">
    <property type="entry name" value="RMLC-LIKE JELLY ROLL FOLD PROTEIN"/>
    <property type="match status" value="1"/>
</dbReference>
<sequence>MCLLLATIVTFSVTHKQMDEVMMSRNPQDAQAIKTLLGLKPLPQEGGFYRETYRSACTIAGAGLPASYEGDRNAGTAIYFLLTPEEHSAWHVLPSDELFHFYLGDPVVMTQLPPGGGVDTQTLGVDLAAGQRPQVLVPGGAWQACRLAAGGALALLGCTVAPGFDFRDFHVATPEEVDRLAERNPTASEEIRRLAPRAHRS</sequence>
<dbReference type="InterPro" id="IPR014710">
    <property type="entry name" value="RmlC-like_jellyroll"/>
</dbReference>
<dbReference type="KEGG" id="pnd:Pla175_42470"/>
<keyword evidence="4" id="KW-1185">Reference proteome</keyword>
<dbReference type="EMBL" id="CP036291">
    <property type="protein sequence ID" value="QDU90834.1"/>
    <property type="molecule type" value="Genomic_DNA"/>
</dbReference>
<protein>
    <recommendedName>
        <fullName evidence="2">DUF985 domain-containing protein</fullName>
    </recommendedName>
</protein>
<dbReference type="AlphaFoldDB" id="A0A518DH89"/>
<reference evidence="3 4" key="1">
    <citation type="submission" date="2019-02" db="EMBL/GenBank/DDBJ databases">
        <title>Deep-cultivation of Planctomycetes and their phenomic and genomic characterization uncovers novel biology.</title>
        <authorList>
            <person name="Wiegand S."/>
            <person name="Jogler M."/>
            <person name="Boedeker C."/>
            <person name="Pinto D."/>
            <person name="Vollmers J."/>
            <person name="Rivas-Marin E."/>
            <person name="Kohn T."/>
            <person name="Peeters S.H."/>
            <person name="Heuer A."/>
            <person name="Rast P."/>
            <person name="Oberbeckmann S."/>
            <person name="Bunk B."/>
            <person name="Jeske O."/>
            <person name="Meyerdierks A."/>
            <person name="Storesund J.E."/>
            <person name="Kallscheuer N."/>
            <person name="Luecker S."/>
            <person name="Lage O.M."/>
            <person name="Pohl T."/>
            <person name="Merkel B.J."/>
            <person name="Hornburger P."/>
            <person name="Mueller R.-W."/>
            <person name="Bruemmer F."/>
            <person name="Labrenz M."/>
            <person name="Spormann A.M."/>
            <person name="Op den Camp H."/>
            <person name="Overmann J."/>
            <person name="Amann R."/>
            <person name="Jetten M.S.M."/>
            <person name="Mascher T."/>
            <person name="Medema M.H."/>
            <person name="Devos D.P."/>
            <person name="Kaster A.-K."/>
            <person name="Ovreas L."/>
            <person name="Rohde M."/>
            <person name="Galperin M.Y."/>
            <person name="Jogler C."/>
        </authorList>
    </citation>
    <scope>NUCLEOTIDE SEQUENCE [LARGE SCALE GENOMIC DNA]</scope>
    <source>
        <strain evidence="3 4">Pla175</strain>
    </source>
</reference>
<name>A0A518DH89_9BACT</name>
<dbReference type="InterPro" id="IPR039935">
    <property type="entry name" value="YML079W-like"/>
</dbReference>
<proteinExistence type="predicted"/>
<dbReference type="CDD" id="cd06121">
    <property type="entry name" value="cupin_YML079wp"/>
    <property type="match status" value="1"/>
</dbReference>
<evidence type="ECO:0000256" key="1">
    <source>
        <dbReference type="SAM" id="MobiDB-lite"/>
    </source>
</evidence>
<organism evidence="3 4">
    <name type="scientific">Pirellulimonas nuda</name>
    <dbReference type="NCBI Taxonomy" id="2528009"/>
    <lineage>
        <taxon>Bacteria</taxon>
        <taxon>Pseudomonadati</taxon>
        <taxon>Planctomycetota</taxon>
        <taxon>Planctomycetia</taxon>
        <taxon>Pirellulales</taxon>
        <taxon>Lacipirellulaceae</taxon>
        <taxon>Pirellulimonas</taxon>
    </lineage>
</organism>
<evidence type="ECO:0000313" key="4">
    <source>
        <dbReference type="Proteomes" id="UP000317429"/>
    </source>
</evidence>
<dbReference type="Gene3D" id="2.60.120.10">
    <property type="entry name" value="Jelly Rolls"/>
    <property type="match status" value="1"/>
</dbReference>
<dbReference type="Pfam" id="PF06172">
    <property type="entry name" value="Cupin_5"/>
    <property type="match status" value="1"/>
</dbReference>
<evidence type="ECO:0000313" key="3">
    <source>
        <dbReference type="EMBL" id="QDU90834.1"/>
    </source>
</evidence>
<dbReference type="InterPro" id="IPR011051">
    <property type="entry name" value="RmlC_Cupin_sf"/>
</dbReference>
<evidence type="ECO:0000259" key="2">
    <source>
        <dbReference type="Pfam" id="PF06172"/>
    </source>
</evidence>
<feature type="region of interest" description="Disordered" evidence="1">
    <location>
        <begin position="180"/>
        <end position="201"/>
    </location>
</feature>
<dbReference type="SUPFAM" id="SSF51182">
    <property type="entry name" value="RmlC-like cupins"/>
    <property type="match status" value="1"/>
</dbReference>
<dbReference type="InterPro" id="IPR009327">
    <property type="entry name" value="Cupin_DUF985"/>
</dbReference>
<gene>
    <name evidence="3" type="ORF">Pla175_42470</name>
</gene>